<comment type="caution">
    <text evidence="3">The sequence shown here is derived from an EMBL/GenBank/DDBJ whole genome shotgun (WGS) entry which is preliminary data.</text>
</comment>
<dbReference type="InterPro" id="IPR001387">
    <property type="entry name" value="Cro/C1-type_HTH"/>
</dbReference>
<evidence type="ECO:0000313" key="4">
    <source>
        <dbReference type="Proteomes" id="UP000730482"/>
    </source>
</evidence>
<dbReference type="PANTHER" id="PTHR35010:SF4">
    <property type="entry name" value="BLL5781 PROTEIN"/>
    <property type="match status" value="1"/>
</dbReference>
<feature type="region of interest" description="Disordered" evidence="1">
    <location>
        <begin position="1"/>
        <end position="31"/>
    </location>
</feature>
<dbReference type="SUPFAM" id="SSF47413">
    <property type="entry name" value="lambda repressor-like DNA-binding domains"/>
    <property type="match status" value="1"/>
</dbReference>
<evidence type="ECO:0000256" key="1">
    <source>
        <dbReference type="SAM" id="MobiDB-lite"/>
    </source>
</evidence>
<keyword evidence="4" id="KW-1185">Reference proteome</keyword>
<evidence type="ECO:0000313" key="3">
    <source>
        <dbReference type="EMBL" id="MBS2546618.1"/>
    </source>
</evidence>
<evidence type="ECO:0000259" key="2">
    <source>
        <dbReference type="PROSITE" id="PS50943"/>
    </source>
</evidence>
<protein>
    <submittedName>
        <fullName evidence="3">Helix-turn-helix domain-containing protein</fullName>
    </submittedName>
</protein>
<dbReference type="Pfam" id="PF17765">
    <property type="entry name" value="MLTR_LBD"/>
    <property type="match status" value="1"/>
</dbReference>
<dbReference type="PANTHER" id="PTHR35010">
    <property type="entry name" value="BLL4672 PROTEIN-RELATED"/>
    <property type="match status" value="1"/>
</dbReference>
<dbReference type="InterPro" id="IPR010982">
    <property type="entry name" value="Lambda_DNA-bd_dom_sf"/>
</dbReference>
<dbReference type="SMART" id="SM00530">
    <property type="entry name" value="HTH_XRE"/>
    <property type="match status" value="1"/>
</dbReference>
<dbReference type="Gene3D" id="3.30.450.180">
    <property type="match status" value="1"/>
</dbReference>
<sequence>MSTATIAAPRTTVPTAPSPAQLKKQPPTESGEFGAMLRAWRRTRSVSQLDLSSASGVSTRHLSFMETGRAKPSRDMVLRLADELQVPLRDRNKLLVAAGYAPEFKARPLASPEMAAVRRAIDVVLTGHLPYPALMHDQHSNIIEANKTVGIFTDLVAPHLLAGGGNTVRLTLHPEGLAPHLVNHGEARDRLLRALSRRAAASGDPELTALLKECVAYPHPEPEPEPDLYAGVVLPFRFRRDGQVLTFFSCTAVFGSAADLTLADMQLETFFPADEVTGEALREYAARI</sequence>
<organism evidence="3 4">
    <name type="scientific">Catenulispora pinistramenti</name>
    <dbReference type="NCBI Taxonomy" id="2705254"/>
    <lineage>
        <taxon>Bacteria</taxon>
        <taxon>Bacillati</taxon>
        <taxon>Actinomycetota</taxon>
        <taxon>Actinomycetes</taxon>
        <taxon>Catenulisporales</taxon>
        <taxon>Catenulisporaceae</taxon>
        <taxon>Catenulispora</taxon>
    </lineage>
</organism>
<reference evidence="3 4" key="1">
    <citation type="submission" date="2020-02" db="EMBL/GenBank/DDBJ databases">
        <title>Acidophilic actinobacteria isolated from forest soil.</title>
        <authorList>
            <person name="Golinska P."/>
        </authorList>
    </citation>
    <scope>NUCLEOTIDE SEQUENCE [LARGE SCALE GENOMIC DNA]</scope>
    <source>
        <strain evidence="3 4">NL8</strain>
    </source>
</reference>
<dbReference type="Gene3D" id="1.10.260.40">
    <property type="entry name" value="lambda repressor-like DNA-binding domains"/>
    <property type="match status" value="1"/>
</dbReference>
<dbReference type="EMBL" id="JAAFYZ010000015">
    <property type="protein sequence ID" value="MBS2546618.1"/>
    <property type="molecule type" value="Genomic_DNA"/>
</dbReference>
<feature type="domain" description="HTH cro/C1-type" evidence="2">
    <location>
        <begin position="37"/>
        <end position="91"/>
    </location>
</feature>
<dbReference type="PROSITE" id="PS50943">
    <property type="entry name" value="HTH_CROC1"/>
    <property type="match status" value="1"/>
</dbReference>
<accession>A0ABS5KKQ0</accession>
<dbReference type="InterPro" id="IPR041413">
    <property type="entry name" value="MLTR_LBD"/>
</dbReference>
<dbReference type="CDD" id="cd00093">
    <property type="entry name" value="HTH_XRE"/>
    <property type="match status" value="1"/>
</dbReference>
<proteinExistence type="predicted"/>
<gene>
    <name evidence="3" type="ORF">KGQ19_07035</name>
</gene>
<dbReference type="Proteomes" id="UP000730482">
    <property type="component" value="Unassembled WGS sequence"/>
</dbReference>
<dbReference type="Pfam" id="PF13560">
    <property type="entry name" value="HTH_31"/>
    <property type="match status" value="1"/>
</dbReference>
<name>A0ABS5KKQ0_9ACTN</name>